<name>A0A6M2E3G6_XENCH</name>
<proteinExistence type="predicted"/>
<accession>A0A6M2E3G6</accession>
<reference evidence="1" key="1">
    <citation type="submission" date="2020-03" db="EMBL/GenBank/DDBJ databases">
        <title>Transcriptomic Profiling of the Digestive Tract of the Rat Flea, Xenopsylla cheopis, Following Blood Feeding and Infection with Yersinia pestis.</title>
        <authorList>
            <person name="Bland D.M."/>
            <person name="Martens C.A."/>
            <person name="Virtaneva K."/>
            <person name="Kanakabandi K."/>
            <person name="Long D."/>
            <person name="Rosenke R."/>
            <person name="Saturday G.A."/>
            <person name="Hoyt F.H."/>
            <person name="Bruno D.P."/>
            <person name="Ribeiro J.M.C."/>
            <person name="Hinnebusch J."/>
        </authorList>
    </citation>
    <scope>NUCLEOTIDE SEQUENCE</scope>
</reference>
<organism evidence="1">
    <name type="scientific">Xenopsylla cheopis</name>
    <name type="common">Oriental rat flea</name>
    <name type="synonym">Pulex cheopis</name>
    <dbReference type="NCBI Taxonomy" id="163159"/>
    <lineage>
        <taxon>Eukaryota</taxon>
        <taxon>Metazoa</taxon>
        <taxon>Ecdysozoa</taxon>
        <taxon>Arthropoda</taxon>
        <taxon>Hexapoda</taxon>
        <taxon>Insecta</taxon>
        <taxon>Pterygota</taxon>
        <taxon>Neoptera</taxon>
        <taxon>Endopterygota</taxon>
        <taxon>Siphonaptera</taxon>
        <taxon>Pulicidae</taxon>
        <taxon>Xenopsyllinae</taxon>
        <taxon>Xenopsylla</taxon>
    </lineage>
</organism>
<dbReference type="AlphaFoldDB" id="A0A6M2E3G6"/>
<protein>
    <submittedName>
        <fullName evidence="1">Putative secreted protein</fullName>
    </submittedName>
</protein>
<dbReference type="EMBL" id="GIIL01007791">
    <property type="protein sequence ID" value="NOV51517.1"/>
    <property type="molecule type" value="Transcribed_RNA"/>
</dbReference>
<evidence type="ECO:0000313" key="1">
    <source>
        <dbReference type="EMBL" id="NOV51517.1"/>
    </source>
</evidence>
<sequence>MGQGCILCHVPFGILAWGHSSHMNRVLDLQKRTIRAIVGVSAREHCKPLFAKYKITVPCEYILRQAIATHENRSNLISRRDIHDYNTWSSKDVVVLTYNLKTSQGSAIGCRIYNILPDVWKVENVQAFRKILLDKTCYSVNDFFTISFV</sequence>